<dbReference type="InterPro" id="IPR055898">
    <property type="entry name" value="DUF7475"/>
</dbReference>
<gene>
    <name evidence="2" type="ordered locus">Huta_1994</name>
</gene>
<keyword evidence="3" id="KW-1185">Reference proteome</keyword>
<proteinExistence type="predicted"/>
<feature type="transmembrane region" description="Helical" evidence="1">
    <location>
        <begin position="82"/>
        <end position="103"/>
    </location>
</feature>
<sequence>MYSFADMCGMATTTQSGVQLRTESLGGLHWIGILAALVSAGVHLLLGVRMAPSGMGISFILAGLGFLGAIVLILIDYRRRAVYAVGIPFVLAQIGLWLLINFVNGSKSFPADIGTLGAVDKVAQLVLVGILVALLRS</sequence>
<evidence type="ECO:0000256" key="1">
    <source>
        <dbReference type="SAM" id="Phobius"/>
    </source>
</evidence>
<feature type="transmembrane region" description="Helical" evidence="1">
    <location>
        <begin position="28"/>
        <end position="48"/>
    </location>
</feature>
<feature type="transmembrane region" description="Helical" evidence="1">
    <location>
        <begin position="54"/>
        <end position="75"/>
    </location>
</feature>
<dbReference type="EMBL" id="CP001687">
    <property type="protein sequence ID" value="ACV12162.1"/>
    <property type="molecule type" value="Genomic_DNA"/>
</dbReference>
<dbReference type="eggNOG" id="arCOG04524">
    <property type="taxonomic scope" value="Archaea"/>
</dbReference>
<keyword evidence="1" id="KW-0472">Membrane</keyword>
<accession>C7NTH2</accession>
<dbReference type="HOGENOM" id="CLU_157002_0_0_2"/>
<evidence type="ECO:0000313" key="3">
    <source>
        <dbReference type="Proteomes" id="UP000002071"/>
    </source>
</evidence>
<feature type="transmembrane region" description="Helical" evidence="1">
    <location>
        <begin position="115"/>
        <end position="135"/>
    </location>
</feature>
<dbReference type="Proteomes" id="UP000002071">
    <property type="component" value="Chromosome"/>
</dbReference>
<dbReference type="KEGG" id="hut:Huta_1994"/>
<name>C7NTH2_HALUD</name>
<dbReference type="Pfam" id="PF24287">
    <property type="entry name" value="DUF7475"/>
    <property type="match status" value="1"/>
</dbReference>
<keyword evidence="1" id="KW-1133">Transmembrane helix</keyword>
<reference evidence="2 3" key="1">
    <citation type="journal article" date="2009" name="Stand. Genomic Sci.">
        <title>Complete genome sequence of Halorhabdus utahensis type strain (AX-2).</title>
        <authorList>
            <person name="Anderson I."/>
            <person name="Tindall B.J."/>
            <person name="Pomrenke H."/>
            <person name="Goker M."/>
            <person name="Lapidus A."/>
            <person name="Nolan M."/>
            <person name="Copeland A."/>
            <person name="Glavina Del Rio T."/>
            <person name="Chen F."/>
            <person name="Tice H."/>
            <person name="Cheng J.F."/>
            <person name="Lucas S."/>
            <person name="Chertkov O."/>
            <person name="Bruce D."/>
            <person name="Brettin T."/>
            <person name="Detter J.C."/>
            <person name="Han C."/>
            <person name="Goodwin L."/>
            <person name="Land M."/>
            <person name="Hauser L."/>
            <person name="Chang Y.J."/>
            <person name="Jeffries C.D."/>
            <person name="Pitluck S."/>
            <person name="Pati A."/>
            <person name="Mavromatis K."/>
            <person name="Ivanova N."/>
            <person name="Ovchinnikova G."/>
            <person name="Chen A."/>
            <person name="Palaniappan K."/>
            <person name="Chain P."/>
            <person name="Rohde M."/>
            <person name="Bristow J."/>
            <person name="Eisen J.A."/>
            <person name="Markowitz V."/>
            <person name="Hugenholtz P."/>
            <person name="Kyrpides N.C."/>
            <person name="Klenk H.P."/>
        </authorList>
    </citation>
    <scope>NUCLEOTIDE SEQUENCE [LARGE SCALE GENOMIC DNA]</scope>
    <source>
        <strain evidence="3">DSM 12940 / JCM 11049 / AX-2</strain>
    </source>
</reference>
<keyword evidence="1" id="KW-0812">Transmembrane</keyword>
<organism evidence="2 3">
    <name type="scientific">Halorhabdus utahensis (strain DSM 12940 / JCM 11049 / AX-2)</name>
    <dbReference type="NCBI Taxonomy" id="519442"/>
    <lineage>
        <taxon>Archaea</taxon>
        <taxon>Methanobacteriati</taxon>
        <taxon>Methanobacteriota</taxon>
        <taxon>Stenosarchaea group</taxon>
        <taxon>Halobacteria</taxon>
        <taxon>Halobacteriales</taxon>
        <taxon>Haloarculaceae</taxon>
        <taxon>Halorhabdus</taxon>
    </lineage>
</organism>
<protein>
    <submittedName>
        <fullName evidence="2">Uncharacterized protein</fullName>
    </submittedName>
</protein>
<dbReference type="AlphaFoldDB" id="C7NTH2"/>
<dbReference type="STRING" id="519442.Huta_1994"/>
<evidence type="ECO:0000313" key="2">
    <source>
        <dbReference type="EMBL" id="ACV12162.1"/>
    </source>
</evidence>